<protein>
    <submittedName>
        <fullName evidence="2">Uncharacterized protein</fullName>
    </submittedName>
</protein>
<dbReference type="EMBL" id="BMKO01000001">
    <property type="protein sequence ID" value="GGE66350.1"/>
    <property type="molecule type" value="Genomic_DNA"/>
</dbReference>
<evidence type="ECO:0000313" key="2">
    <source>
        <dbReference type="EMBL" id="GGE66350.1"/>
    </source>
</evidence>
<dbReference type="Proteomes" id="UP000606498">
    <property type="component" value="Unassembled WGS sequence"/>
</dbReference>
<keyword evidence="3" id="KW-1185">Reference proteome</keyword>
<evidence type="ECO:0000256" key="1">
    <source>
        <dbReference type="SAM" id="MobiDB-lite"/>
    </source>
</evidence>
<name>A0ABQ1SVB8_9GAMM</name>
<reference evidence="3" key="1">
    <citation type="journal article" date="2019" name="Int. J. Syst. Evol. Microbiol.">
        <title>The Global Catalogue of Microorganisms (GCM) 10K type strain sequencing project: providing services to taxonomists for standard genome sequencing and annotation.</title>
        <authorList>
            <consortium name="The Broad Institute Genomics Platform"/>
            <consortium name="The Broad Institute Genome Sequencing Center for Infectious Disease"/>
            <person name="Wu L."/>
            <person name="Ma J."/>
        </authorList>
    </citation>
    <scope>NUCLEOTIDE SEQUENCE [LARGE SCALE GENOMIC DNA]</scope>
    <source>
        <strain evidence="3">CGMCC 1.16033</strain>
    </source>
</reference>
<proteinExistence type="predicted"/>
<evidence type="ECO:0000313" key="3">
    <source>
        <dbReference type="Proteomes" id="UP000606498"/>
    </source>
</evidence>
<gene>
    <name evidence="2" type="ORF">GCM10011520_03840</name>
</gene>
<accession>A0ABQ1SVB8</accession>
<sequence>MRNTLLAGITQSDGFRIMATRAAKVTTLKEKHHAIARAIYGREGQHPGDFGTGNLEAHS</sequence>
<feature type="region of interest" description="Disordered" evidence="1">
    <location>
        <begin position="40"/>
        <end position="59"/>
    </location>
</feature>
<comment type="caution">
    <text evidence="2">The sequence shown here is derived from an EMBL/GenBank/DDBJ whole genome shotgun (WGS) entry which is preliminary data.</text>
</comment>
<organism evidence="2 3">
    <name type="scientific">Shewanella carassii</name>
    <dbReference type="NCBI Taxonomy" id="1987584"/>
    <lineage>
        <taxon>Bacteria</taxon>
        <taxon>Pseudomonadati</taxon>
        <taxon>Pseudomonadota</taxon>
        <taxon>Gammaproteobacteria</taxon>
        <taxon>Alteromonadales</taxon>
        <taxon>Shewanellaceae</taxon>
        <taxon>Shewanella</taxon>
    </lineage>
</organism>